<comment type="caution">
    <text evidence="2">The sequence shown here is derived from an EMBL/GenBank/DDBJ whole genome shotgun (WGS) entry which is preliminary data.</text>
</comment>
<dbReference type="EMBL" id="JBGMDY010000007">
    <property type="protein sequence ID" value="KAL2329339.1"/>
    <property type="molecule type" value="Genomic_DNA"/>
</dbReference>
<dbReference type="AlphaFoldDB" id="A0ABD1M0M0"/>
<protein>
    <recommendedName>
        <fullName evidence="4">Ribosomal protein S12</fullName>
    </recommendedName>
</protein>
<proteinExistence type="predicted"/>
<name>A0ABD1M0M0_9FABA</name>
<accession>A0ABD1M0M0</accession>
<organism evidence="2 3">
    <name type="scientific">Flemingia macrophylla</name>
    <dbReference type="NCBI Taxonomy" id="520843"/>
    <lineage>
        <taxon>Eukaryota</taxon>
        <taxon>Viridiplantae</taxon>
        <taxon>Streptophyta</taxon>
        <taxon>Embryophyta</taxon>
        <taxon>Tracheophyta</taxon>
        <taxon>Spermatophyta</taxon>
        <taxon>Magnoliopsida</taxon>
        <taxon>eudicotyledons</taxon>
        <taxon>Gunneridae</taxon>
        <taxon>Pentapetalae</taxon>
        <taxon>rosids</taxon>
        <taxon>fabids</taxon>
        <taxon>Fabales</taxon>
        <taxon>Fabaceae</taxon>
        <taxon>Papilionoideae</taxon>
        <taxon>50 kb inversion clade</taxon>
        <taxon>NPAAA clade</taxon>
        <taxon>indigoferoid/millettioid clade</taxon>
        <taxon>Phaseoleae</taxon>
        <taxon>Flemingia</taxon>
    </lineage>
</organism>
<gene>
    <name evidence="2" type="ORF">Fmac_022766</name>
</gene>
<feature type="region of interest" description="Disordered" evidence="1">
    <location>
        <begin position="1"/>
        <end position="21"/>
    </location>
</feature>
<evidence type="ECO:0000256" key="1">
    <source>
        <dbReference type="SAM" id="MobiDB-lite"/>
    </source>
</evidence>
<keyword evidence="3" id="KW-1185">Reference proteome</keyword>
<reference evidence="2 3" key="1">
    <citation type="submission" date="2024-08" db="EMBL/GenBank/DDBJ databases">
        <title>Insights into the chromosomal genome structure of Flemingia macrophylla.</title>
        <authorList>
            <person name="Ding Y."/>
            <person name="Zhao Y."/>
            <person name="Bi W."/>
            <person name="Wu M."/>
            <person name="Zhao G."/>
            <person name="Gong Y."/>
            <person name="Li W."/>
            <person name="Zhang P."/>
        </authorList>
    </citation>
    <scope>NUCLEOTIDE SEQUENCE [LARGE SCALE GENOMIC DNA]</scope>
    <source>
        <strain evidence="2">DYQJB</strain>
        <tissue evidence="2">Leaf</tissue>
    </source>
</reference>
<feature type="region of interest" description="Disordered" evidence="1">
    <location>
        <begin position="35"/>
        <end position="55"/>
    </location>
</feature>
<evidence type="ECO:0008006" key="4">
    <source>
        <dbReference type="Google" id="ProtNLM"/>
    </source>
</evidence>
<dbReference type="Proteomes" id="UP001603857">
    <property type="component" value="Unassembled WGS sequence"/>
</dbReference>
<evidence type="ECO:0000313" key="2">
    <source>
        <dbReference type="EMBL" id="KAL2329339.1"/>
    </source>
</evidence>
<evidence type="ECO:0000313" key="3">
    <source>
        <dbReference type="Proteomes" id="UP001603857"/>
    </source>
</evidence>
<sequence length="55" mass="6147">MKMKYDMVRRKSKSSKVSLPSICNGAGRVTIQIKHGPSSQMTSAKRNSCNEYRVA</sequence>
<feature type="compositionally biased region" description="Polar residues" evidence="1">
    <location>
        <begin position="37"/>
        <end position="55"/>
    </location>
</feature>